<dbReference type="PROSITE" id="PS51318">
    <property type="entry name" value="TAT"/>
    <property type="match status" value="1"/>
</dbReference>
<name>S5Y241_PARAH</name>
<dbReference type="AlphaFoldDB" id="S5Y241"/>
<proteinExistence type="predicted"/>
<organism evidence="1 2">
    <name type="scientific">Paracoccus aminophilus JCM 7686</name>
    <dbReference type="NCBI Taxonomy" id="1367847"/>
    <lineage>
        <taxon>Bacteria</taxon>
        <taxon>Pseudomonadati</taxon>
        <taxon>Pseudomonadota</taxon>
        <taxon>Alphaproteobacteria</taxon>
        <taxon>Rhodobacterales</taxon>
        <taxon>Paracoccaceae</taxon>
        <taxon>Paracoccus</taxon>
    </lineage>
</organism>
<dbReference type="KEGG" id="pami:JCM7686_2754"/>
<dbReference type="HOGENOM" id="CLU_146745_0_0_5"/>
<dbReference type="Proteomes" id="UP000015480">
    <property type="component" value="Chromosome"/>
</dbReference>
<dbReference type="InterPro" id="IPR006311">
    <property type="entry name" value="TAT_signal"/>
</dbReference>
<sequence>MLQPISRRMFVSGVALIAAARFTGIGLPGEARAAQAADLDAFMALSKTLTESSALDGGMGNAVYEACLDAGMGETIGKLVTDPADKASAKVANQIVAAWYSGMTPDGKGVTDFTEALVWKALSFSKPWGMCGGAYGYWGDAPAEQ</sequence>
<gene>
    <name evidence="1" type="ORF">JCM7686_2754</name>
</gene>
<dbReference type="Pfam" id="PF12318">
    <property type="entry name" value="FAD-SLDH"/>
    <property type="match status" value="2"/>
</dbReference>
<evidence type="ECO:0000313" key="2">
    <source>
        <dbReference type="Proteomes" id="UP000015480"/>
    </source>
</evidence>
<evidence type="ECO:0000313" key="1">
    <source>
        <dbReference type="EMBL" id="AGT09810.1"/>
    </source>
</evidence>
<dbReference type="InterPro" id="IPR024651">
    <property type="entry name" value="FAD-SLDH_ssu"/>
</dbReference>
<dbReference type="EMBL" id="CP006650">
    <property type="protein sequence ID" value="AGT09810.1"/>
    <property type="molecule type" value="Genomic_DNA"/>
</dbReference>
<reference evidence="1 2" key="1">
    <citation type="journal article" date="2014" name="BMC Genomics">
        <title>Architecture and functions of a multipartite genome of the methylotrophic bacterium Paracoccus aminophilus JCM 7686, containing primary and secondary chromids.</title>
        <authorList>
            <person name="Dziewit L."/>
            <person name="Czarnecki J."/>
            <person name="Wibberg D."/>
            <person name="Radlinska M."/>
            <person name="Mrozek P."/>
            <person name="Szymczak M."/>
            <person name="Schluter A."/>
            <person name="Puhler A."/>
            <person name="Bartosik D."/>
        </authorList>
    </citation>
    <scope>NUCLEOTIDE SEQUENCE [LARGE SCALE GENOMIC DNA]</scope>
    <source>
        <strain evidence="1">JCM 7686</strain>
    </source>
</reference>
<keyword evidence="2" id="KW-1185">Reference proteome</keyword>
<dbReference type="eggNOG" id="ENOG50336A5">
    <property type="taxonomic scope" value="Bacteria"/>
</dbReference>
<dbReference type="STRING" id="1367847.JCM7686_2754"/>
<dbReference type="PATRIC" id="fig|1367847.3.peg.2757"/>
<protein>
    <submittedName>
        <fullName evidence="1">Uncharacterized protein</fullName>
    </submittedName>
</protein>
<accession>S5Y241</accession>